<dbReference type="GO" id="GO:0005840">
    <property type="term" value="C:ribosome"/>
    <property type="evidence" value="ECO:0007669"/>
    <property type="project" value="UniProtKB-KW"/>
</dbReference>
<protein>
    <submittedName>
        <fullName evidence="3">60s ribosomal protein l6-like</fullName>
    </submittedName>
</protein>
<keyword evidence="3" id="KW-0689">Ribosomal protein</keyword>
<evidence type="ECO:0000259" key="2">
    <source>
        <dbReference type="Pfam" id="PF03868"/>
    </source>
</evidence>
<dbReference type="GO" id="GO:0003735">
    <property type="term" value="F:structural constituent of ribosome"/>
    <property type="evidence" value="ECO:0007669"/>
    <property type="project" value="InterPro"/>
</dbReference>
<feature type="region of interest" description="Disordered" evidence="1">
    <location>
        <begin position="1"/>
        <end position="45"/>
    </location>
</feature>
<sequence>MVGEKVEKPDTKEKKPEGKKAGAGGNVKKSSLKAKMPKKGKPQCNRIPVLVSGIGRYSPLAMYSRKAIQ</sequence>
<dbReference type="EMBL" id="CAAGRJ010036070">
    <property type="protein sequence ID" value="VFV44643.1"/>
    <property type="molecule type" value="Genomic_DNA"/>
</dbReference>
<proteinExistence type="predicted"/>
<gene>
    <name evidence="3" type="ORF">LYPA_23C008576</name>
</gene>
<evidence type="ECO:0000313" key="3">
    <source>
        <dbReference type="EMBL" id="VFV44643.1"/>
    </source>
</evidence>
<reference evidence="3 4" key="1">
    <citation type="submission" date="2019-01" db="EMBL/GenBank/DDBJ databases">
        <authorList>
            <person name="Alioto T."/>
            <person name="Alioto T."/>
        </authorList>
    </citation>
    <scope>NUCLEOTIDE SEQUENCE [LARGE SCALE GENOMIC DNA]</scope>
</reference>
<evidence type="ECO:0000256" key="1">
    <source>
        <dbReference type="SAM" id="MobiDB-lite"/>
    </source>
</evidence>
<feature type="non-terminal residue" evidence="3">
    <location>
        <position position="69"/>
    </location>
</feature>
<keyword evidence="4" id="KW-1185">Reference proteome</keyword>
<dbReference type="Pfam" id="PF03868">
    <property type="entry name" value="Ribosomal_L6e_N"/>
    <property type="match status" value="1"/>
</dbReference>
<feature type="compositionally biased region" description="Basic residues" evidence="1">
    <location>
        <begin position="30"/>
        <end position="41"/>
    </location>
</feature>
<accession>A0A485PK76</accession>
<dbReference type="InterPro" id="IPR005568">
    <property type="entry name" value="Ribosomal_uL6_N"/>
</dbReference>
<feature type="domain" description="Large ribosomal subunit protein uL6 N-terminal" evidence="2">
    <location>
        <begin position="37"/>
        <end position="68"/>
    </location>
</feature>
<organism evidence="3 4">
    <name type="scientific">Lynx pardinus</name>
    <name type="common">Iberian lynx</name>
    <name type="synonym">Felis pardina</name>
    <dbReference type="NCBI Taxonomy" id="191816"/>
    <lineage>
        <taxon>Eukaryota</taxon>
        <taxon>Metazoa</taxon>
        <taxon>Chordata</taxon>
        <taxon>Craniata</taxon>
        <taxon>Vertebrata</taxon>
        <taxon>Euteleostomi</taxon>
        <taxon>Mammalia</taxon>
        <taxon>Eutheria</taxon>
        <taxon>Laurasiatheria</taxon>
        <taxon>Carnivora</taxon>
        <taxon>Feliformia</taxon>
        <taxon>Felidae</taxon>
        <taxon>Felinae</taxon>
        <taxon>Lynx</taxon>
    </lineage>
</organism>
<dbReference type="Proteomes" id="UP000386466">
    <property type="component" value="Unassembled WGS sequence"/>
</dbReference>
<keyword evidence="3" id="KW-0687">Ribonucleoprotein</keyword>
<evidence type="ECO:0000313" key="4">
    <source>
        <dbReference type="Proteomes" id="UP000386466"/>
    </source>
</evidence>
<dbReference type="GO" id="GO:0006412">
    <property type="term" value="P:translation"/>
    <property type="evidence" value="ECO:0007669"/>
    <property type="project" value="InterPro"/>
</dbReference>
<name>A0A485PK76_LYNPA</name>
<feature type="compositionally biased region" description="Basic and acidic residues" evidence="1">
    <location>
        <begin position="1"/>
        <end position="20"/>
    </location>
</feature>
<dbReference type="AlphaFoldDB" id="A0A485PK76"/>